<evidence type="ECO:0000313" key="1">
    <source>
        <dbReference type="Proteomes" id="UP000887579"/>
    </source>
</evidence>
<protein>
    <submittedName>
        <fullName evidence="2">Uncharacterized protein</fullName>
    </submittedName>
</protein>
<evidence type="ECO:0000313" key="2">
    <source>
        <dbReference type="WBParaSite" id="ES5_v2.g15016.t1"/>
    </source>
</evidence>
<proteinExistence type="predicted"/>
<dbReference type="Proteomes" id="UP000887579">
    <property type="component" value="Unplaced"/>
</dbReference>
<reference evidence="2" key="1">
    <citation type="submission" date="2022-11" db="UniProtKB">
        <authorList>
            <consortium name="WormBaseParasite"/>
        </authorList>
    </citation>
    <scope>IDENTIFICATION</scope>
</reference>
<dbReference type="WBParaSite" id="ES5_v2.g15016.t1">
    <property type="protein sequence ID" value="ES5_v2.g15016.t1"/>
    <property type="gene ID" value="ES5_v2.g15016"/>
</dbReference>
<name>A0AC34FCN3_9BILA</name>
<sequence length="157" mass="17417">MICWINIKLIDSFDPPPSEPSVPFAPRPSTPQTIPPDDRYVTVRKKFTKIDFSAVEETPIARLQTRLQRDGNDLATEASMEFVEDSITDFSAVNETFNERKRGSEKYFPQNFEIVADSLEDIADTSIQHPPSASLGVTEPSTTEVTAVKLPSAIKSG</sequence>
<organism evidence="1 2">
    <name type="scientific">Panagrolaimus sp. ES5</name>
    <dbReference type="NCBI Taxonomy" id="591445"/>
    <lineage>
        <taxon>Eukaryota</taxon>
        <taxon>Metazoa</taxon>
        <taxon>Ecdysozoa</taxon>
        <taxon>Nematoda</taxon>
        <taxon>Chromadorea</taxon>
        <taxon>Rhabditida</taxon>
        <taxon>Tylenchina</taxon>
        <taxon>Panagrolaimomorpha</taxon>
        <taxon>Panagrolaimoidea</taxon>
        <taxon>Panagrolaimidae</taxon>
        <taxon>Panagrolaimus</taxon>
    </lineage>
</organism>
<accession>A0AC34FCN3</accession>